<dbReference type="Proteomes" id="UP001054821">
    <property type="component" value="Chromosome 6"/>
</dbReference>
<protein>
    <submittedName>
        <fullName evidence="2">Uncharacterized protein</fullName>
    </submittedName>
</protein>
<proteinExistence type="predicted"/>
<name>A0AAD4YV36_PRUDU</name>
<evidence type="ECO:0000313" key="3">
    <source>
        <dbReference type="Proteomes" id="UP001054821"/>
    </source>
</evidence>
<evidence type="ECO:0000313" key="2">
    <source>
        <dbReference type="EMBL" id="KAI5323527.1"/>
    </source>
</evidence>
<organism evidence="2 3">
    <name type="scientific">Prunus dulcis</name>
    <name type="common">Almond</name>
    <name type="synonym">Amygdalus dulcis</name>
    <dbReference type="NCBI Taxonomy" id="3755"/>
    <lineage>
        <taxon>Eukaryota</taxon>
        <taxon>Viridiplantae</taxon>
        <taxon>Streptophyta</taxon>
        <taxon>Embryophyta</taxon>
        <taxon>Tracheophyta</taxon>
        <taxon>Spermatophyta</taxon>
        <taxon>Magnoliopsida</taxon>
        <taxon>eudicotyledons</taxon>
        <taxon>Gunneridae</taxon>
        <taxon>Pentapetalae</taxon>
        <taxon>rosids</taxon>
        <taxon>fabids</taxon>
        <taxon>Rosales</taxon>
        <taxon>Rosaceae</taxon>
        <taxon>Amygdaloideae</taxon>
        <taxon>Amygdaleae</taxon>
        <taxon>Prunus</taxon>
    </lineage>
</organism>
<sequence>METRPISTGTTASVPKEKENGVSTIEV</sequence>
<dbReference type="AlphaFoldDB" id="A0AAD4YV36"/>
<keyword evidence="3" id="KW-1185">Reference proteome</keyword>
<comment type="caution">
    <text evidence="2">The sequence shown here is derived from an EMBL/GenBank/DDBJ whole genome shotgun (WGS) entry which is preliminary data.</text>
</comment>
<dbReference type="EMBL" id="JAJFAZ020000006">
    <property type="protein sequence ID" value="KAI5323527.1"/>
    <property type="molecule type" value="Genomic_DNA"/>
</dbReference>
<gene>
    <name evidence="2" type="ORF">L3X38_032599</name>
</gene>
<evidence type="ECO:0000256" key="1">
    <source>
        <dbReference type="SAM" id="MobiDB-lite"/>
    </source>
</evidence>
<feature type="compositionally biased region" description="Polar residues" evidence="1">
    <location>
        <begin position="1"/>
        <end position="13"/>
    </location>
</feature>
<reference evidence="2 3" key="1">
    <citation type="journal article" date="2022" name="G3 (Bethesda)">
        <title>Whole-genome sequence and methylome profiling of the almond [Prunus dulcis (Mill.) D.A. Webb] cultivar 'Nonpareil'.</title>
        <authorList>
            <person name="D'Amico-Willman K.M."/>
            <person name="Ouma W.Z."/>
            <person name="Meulia T."/>
            <person name="Sideli G.M."/>
            <person name="Gradziel T.M."/>
            <person name="Fresnedo-Ramirez J."/>
        </authorList>
    </citation>
    <scope>NUCLEOTIDE SEQUENCE [LARGE SCALE GENOMIC DNA]</scope>
    <source>
        <strain evidence="2">Clone GOH B32 T37-40</strain>
    </source>
</reference>
<feature type="region of interest" description="Disordered" evidence="1">
    <location>
        <begin position="1"/>
        <end position="27"/>
    </location>
</feature>
<accession>A0AAD4YV36</accession>